<keyword evidence="1 2" id="KW-0238">DNA-binding</keyword>
<feature type="domain" description="HTH tetR-type" evidence="3">
    <location>
        <begin position="8"/>
        <end position="69"/>
    </location>
</feature>
<reference evidence="4" key="1">
    <citation type="submission" date="2022-01" db="EMBL/GenBank/DDBJ databases">
        <title>Novel bile acid biosynthetic pathways are enriched in the microbiome of centenarians.</title>
        <authorList>
            <person name="Sato Y."/>
            <person name="Atarashi K."/>
            <person name="Plichta R.D."/>
            <person name="Arai Y."/>
            <person name="Sasajima S."/>
            <person name="Kearney M.S."/>
            <person name="Suda W."/>
            <person name="Takeshita K."/>
            <person name="Sasaki T."/>
            <person name="Okamoto S."/>
            <person name="Skelly N.A."/>
            <person name="Okamura Y."/>
            <person name="Vlamakis H."/>
            <person name="Li Y."/>
            <person name="Tanoue T."/>
            <person name="Takei H."/>
            <person name="Nittono H."/>
            <person name="Narushima S."/>
            <person name="Irie J."/>
            <person name="Itoh H."/>
            <person name="Moriya K."/>
            <person name="Sugiura Y."/>
            <person name="Suematsu M."/>
            <person name="Moritoki N."/>
            <person name="Shibata S."/>
            <person name="Littman R.D."/>
            <person name="Fischbach A.M."/>
            <person name="Uwamino Y."/>
            <person name="Inoue T."/>
            <person name="Honda A."/>
            <person name="Hattori M."/>
            <person name="Murai T."/>
            <person name="Xavier J.R."/>
            <person name="Hirose N."/>
            <person name="Honda K."/>
        </authorList>
    </citation>
    <scope>NUCLEOTIDE SEQUENCE</scope>
    <source>
        <strain evidence="4">CE91-St55</strain>
    </source>
</reference>
<dbReference type="SUPFAM" id="SSF46689">
    <property type="entry name" value="Homeodomain-like"/>
    <property type="match status" value="1"/>
</dbReference>
<dbReference type="PROSITE" id="PS50977">
    <property type="entry name" value="HTH_TETR_2"/>
    <property type="match status" value="1"/>
</dbReference>
<dbReference type="PANTHER" id="PTHR43479:SF11">
    <property type="entry name" value="ACREF_ENVCD OPERON REPRESSOR-RELATED"/>
    <property type="match status" value="1"/>
</dbReference>
<dbReference type="InterPro" id="IPR009057">
    <property type="entry name" value="Homeodomain-like_sf"/>
</dbReference>
<dbReference type="InterPro" id="IPR001647">
    <property type="entry name" value="HTH_TetR"/>
</dbReference>
<organism evidence="4 5">
    <name type="scientific">Hungatella hathewayi</name>
    <dbReference type="NCBI Taxonomy" id="154046"/>
    <lineage>
        <taxon>Bacteria</taxon>
        <taxon>Bacillati</taxon>
        <taxon>Bacillota</taxon>
        <taxon>Clostridia</taxon>
        <taxon>Lachnospirales</taxon>
        <taxon>Lachnospiraceae</taxon>
        <taxon>Hungatella</taxon>
    </lineage>
</organism>
<accession>A0AA37N3S3</accession>
<feature type="DNA-binding region" description="H-T-H motif" evidence="2">
    <location>
        <begin position="32"/>
        <end position="51"/>
    </location>
</feature>
<sequence>MARNKYPEVTVEKILEVSQRLFMEKGYDNTTIQDIVNELGGLTKGAIYHHFKSKEEIIDALGEKLFFDNNPFVTVQEQKHLNGLEKMREVIKLNHIDIDRTELGKQCISLLKNPRLLAELADTNRKLIAPLWLQLIEEGIEDGSIQTEYAKELSELLPLLTNFWLIPSVYPATPEELLSKFAFIKYLLDSMNLPIIDDEIFGMAQNYFEHLNVGE</sequence>
<dbReference type="Pfam" id="PF00440">
    <property type="entry name" value="TetR_N"/>
    <property type="match status" value="1"/>
</dbReference>
<protein>
    <submittedName>
        <fullName evidence="4">AcrR family transcriptional regulator</fullName>
    </submittedName>
</protein>
<evidence type="ECO:0000259" key="3">
    <source>
        <dbReference type="PROSITE" id="PS50977"/>
    </source>
</evidence>
<evidence type="ECO:0000313" key="4">
    <source>
        <dbReference type="EMBL" id="GKH01240.1"/>
    </source>
</evidence>
<dbReference type="AlphaFoldDB" id="A0AA37N3S3"/>
<gene>
    <name evidence="4" type="ORF">CE91St55_32210</name>
</gene>
<dbReference type="Proteomes" id="UP001055091">
    <property type="component" value="Unassembled WGS sequence"/>
</dbReference>
<dbReference type="Gene3D" id="1.10.357.10">
    <property type="entry name" value="Tetracycline Repressor, domain 2"/>
    <property type="match status" value="1"/>
</dbReference>
<dbReference type="EMBL" id="BQNJ01000001">
    <property type="protein sequence ID" value="GKH01240.1"/>
    <property type="molecule type" value="Genomic_DNA"/>
</dbReference>
<comment type="caution">
    <text evidence="4">The sequence shown here is derived from an EMBL/GenBank/DDBJ whole genome shotgun (WGS) entry which is preliminary data.</text>
</comment>
<proteinExistence type="predicted"/>
<dbReference type="RefSeq" id="WP_004613356.1">
    <property type="nucleotide sequence ID" value="NZ_BQNJ01000001.1"/>
</dbReference>
<name>A0AA37N3S3_9FIRM</name>
<evidence type="ECO:0000313" key="5">
    <source>
        <dbReference type="Proteomes" id="UP001055091"/>
    </source>
</evidence>
<evidence type="ECO:0000256" key="1">
    <source>
        <dbReference type="ARBA" id="ARBA00023125"/>
    </source>
</evidence>
<evidence type="ECO:0000256" key="2">
    <source>
        <dbReference type="PROSITE-ProRule" id="PRU00335"/>
    </source>
</evidence>
<dbReference type="GO" id="GO:0003677">
    <property type="term" value="F:DNA binding"/>
    <property type="evidence" value="ECO:0007669"/>
    <property type="project" value="UniProtKB-UniRule"/>
</dbReference>
<dbReference type="GeneID" id="93148947"/>
<dbReference type="InterPro" id="IPR050624">
    <property type="entry name" value="HTH-type_Tx_Regulator"/>
</dbReference>
<dbReference type="PANTHER" id="PTHR43479">
    <property type="entry name" value="ACREF/ENVCD OPERON REPRESSOR-RELATED"/>
    <property type="match status" value="1"/>
</dbReference>